<protein>
    <recommendedName>
        <fullName evidence="3">Maturase K</fullName>
    </recommendedName>
</protein>
<accession>A0AAV4XBU3</accession>
<reference evidence="1 2" key="1">
    <citation type="submission" date="2021-06" db="EMBL/GenBank/DDBJ databases">
        <title>Caerostris darwini draft genome.</title>
        <authorList>
            <person name="Kono N."/>
            <person name="Arakawa K."/>
        </authorList>
    </citation>
    <scope>NUCLEOTIDE SEQUENCE [LARGE SCALE GENOMIC DNA]</scope>
</reference>
<evidence type="ECO:0008006" key="3">
    <source>
        <dbReference type="Google" id="ProtNLM"/>
    </source>
</evidence>
<evidence type="ECO:0000313" key="2">
    <source>
        <dbReference type="Proteomes" id="UP001054837"/>
    </source>
</evidence>
<dbReference type="AlphaFoldDB" id="A0AAV4XBU3"/>
<evidence type="ECO:0000313" key="1">
    <source>
        <dbReference type="EMBL" id="GIY91293.1"/>
    </source>
</evidence>
<organism evidence="1 2">
    <name type="scientific">Caerostris darwini</name>
    <dbReference type="NCBI Taxonomy" id="1538125"/>
    <lineage>
        <taxon>Eukaryota</taxon>
        <taxon>Metazoa</taxon>
        <taxon>Ecdysozoa</taxon>
        <taxon>Arthropoda</taxon>
        <taxon>Chelicerata</taxon>
        <taxon>Arachnida</taxon>
        <taxon>Araneae</taxon>
        <taxon>Araneomorphae</taxon>
        <taxon>Entelegynae</taxon>
        <taxon>Araneoidea</taxon>
        <taxon>Araneidae</taxon>
        <taxon>Caerostris</taxon>
    </lineage>
</organism>
<gene>
    <name evidence="1" type="ORF">CDAR_371541</name>
</gene>
<keyword evidence="2" id="KW-1185">Reference proteome</keyword>
<name>A0AAV4XBU3_9ARAC</name>
<dbReference type="Proteomes" id="UP001054837">
    <property type="component" value="Unassembled WGS sequence"/>
</dbReference>
<proteinExistence type="predicted"/>
<dbReference type="EMBL" id="BPLQ01015732">
    <property type="protein sequence ID" value="GIY91293.1"/>
    <property type="molecule type" value="Genomic_DNA"/>
</dbReference>
<comment type="caution">
    <text evidence="1">The sequence shown here is derived from an EMBL/GenBank/DDBJ whole genome shotgun (WGS) entry which is preliminary data.</text>
</comment>
<sequence length="109" mass="12580">MLILIYLSTTIEYDSNQLLRRTPSGIKRLLNFFYLSLEKVTLVGIFLPFRAKGLKEMLERSDYLTEDSLTEMEAFSHPPLFLLPFCSSFLVSCVCAMVHHQWCSLAILL</sequence>